<dbReference type="InterPro" id="IPR011701">
    <property type="entry name" value="MFS"/>
</dbReference>
<dbReference type="AlphaFoldDB" id="A0A5D0RM21"/>
<dbReference type="GO" id="GO:0022857">
    <property type="term" value="F:transmembrane transporter activity"/>
    <property type="evidence" value="ECO:0007669"/>
    <property type="project" value="InterPro"/>
</dbReference>
<dbReference type="PANTHER" id="PTHR23501:SF197">
    <property type="entry name" value="COMD"/>
    <property type="match status" value="1"/>
</dbReference>
<comment type="subcellular location">
    <subcellularLocation>
        <location evidence="1">Membrane</location>
        <topology evidence="1">Multi-pass membrane protein</topology>
    </subcellularLocation>
</comment>
<evidence type="ECO:0000256" key="5">
    <source>
        <dbReference type="SAM" id="Phobius"/>
    </source>
</evidence>
<protein>
    <submittedName>
        <fullName evidence="7">MFS transporter</fullName>
    </submittedName>
</protein>
<proteinExistence type="predicted"/>
<dbReference type="Pfam" id="PF07690">
    <property type="entry name" value="MFS_1"/>
    <property type="match status" value="1"/>
</dbReference>
<dbReference type="PANTHER" id="PTHR23501">
    <property type="entry name" value="MAJOR FACILITATOR SUPERFAMILY"/>
    <property type="match status" value="1"/>
</dbReference>
<evidence type="ECO:0000256" key="3">
    <source>
        <dbReference type="ARBA" id="ARBA00022989"/>
    </source>
</evidence>
<dbReference type="SUPFAM" id="SSF103473">
    <property type="entry name" value="MFS general substrate transporter"/>
    <property type="match status" value="1"/>
</dbReference>
<feature type="transmembrane region" description="Helical" evidence="5">
    <location>
        <begin position="258"/>
        <end position="281"/>
    </location>
</feature>
<feature type="transmembrane region" description="Helical" evidence="5">
    <location>
        <begin position="157"/>
        <end position="177"/>
    </location>
</feature>
<feature type="transmembrane region" description="Helical" evidence="5">
    <location>
        <begin position="189"/>
        <end position="206"/>
    </location>
</feature>
<feature type="transmembrane region" description="Helical" evidence="5">
    <location>
        <begin position="38"/>
        <end position="56"/>
    </location>
</feature>
<evidence type="ECO:0000313" key="8">
    <source>
        <dbReference type="Proteomes" id="UP000322080"/>
    </source>
</evidence>
<dbReference type="Gene3D" id="1.20.1250.20">
    <property type="entry name" value="MFS general substrate transporter like domains"/>
    <property type="match status" value="1"/>
</dbReference>
<dbReference type="EMBL" id="VSIY01000004">
    <property type="protein sequence ID" value="TYB82159.1"/>
    <property type="molecule type" value="Genomic_DNA"/>
</dbReference>
<dbReference type="RefSeq" id="WP_148376921.1">
    <property type="nucleotide sequence ID" value="NZ_VSIY01000004.1"/>
</dbReference>
<organism evidence="7 8">
    <name type="scientific">Maritimibacter fusiformis</name>
    <dbReference type="NCBI Taxonomy" id="2603819"/>
    <lineage>
        <taxon>Bacteria</taxon>
        <taxon>Pseudomonadati</taxon>
        <taxon>Pseudomonadota</taxon>
        <taxon>Alphaproteobacteria</taxon>
        <taxon>Rhodobacterales</taxon>
        <taxon>Roseobacteraceae</taxon>
        <taxon>Maritimibacter</taxon>
    </lineage>
</organism>
<sequence>MLVLGIIMLCIFTAMLSNQIVATALPSIVSSFDGMERFGWVGSAYLLAQATVMPIYGKIGDLIGRKAVLIFALSIFLLGSASCALAWSMESLIAARAFQGLGGGGIIVSAFGVTADIFQPRERARYQSYNSLLLVASASIGPTAGGVLSATLGWRSIFLVTLPLGLIALAGIVALLPRARPGRAVQIDYGGALTLAVAIIGLVLVADSHQIFGSFATWQSVGLFALIAAALVVWVRIERRAQEPVIPLSLFRSRNFSLLLIVAAVSGAVTIGLLNFVALYLQMALGFAPTIAGLFFIVITGGLAVGALAAGRVISATGLYKPLLVAGAILTGVALAGLAGFPVGGPVWVLGAVLLVHGFASGLSQQAPIIGAQYEVSRGHIGAATGAMTLARIGGASLAMSVYSAIVSSGLATVSVPGVAAIDGLSPLALPDLDPAVRDAVEAGFASALRPMFLTAAGLAFASFIAALFLRRVRFEPDRAPSERQIRPE</sequence>
<evidence type="ECO:0000256" key="2">
    <source>
        <dbReference type="ARBA" id="ARBA00022692"/>
    </source>
</evidence>
<feature type="transmembrane region" description="Helical" evidence="5">
    <location>
        <begin position="68"/>
        <end position="87"/>
    </location>
</feature>
<accession>A0A5D0RM21</accession>
<feature type="transmembrane region" description="Helical" evidence="5">
    <location>
        <begin position="218"/>
        <end position="237"/>
    </location>
</feature>
<feature type="domain" description="Major facilitator superfamily (MFS) profile" evidence="6">
    <location>
        <begin position="3"/>
        <end position="475"/>
    </location>
</feature>
<dbReference type="GO" id="GO:0005886">
    <property type="term" value="C:plasma membrane"/>
    <property type="evidence" value="ECO:0007669"/>
    <property type="project" value="TreeGrafter"/>
</dbReference>
<name>A0A5D0RM21_9RHOB</name>
<dbReference type="Proteomes" id="UP000322080">
    <property type="component" value="Unassembled WGS sequence"/>
</dbReference>
<evidence type="ECO:0000259" key="6">
    <source>
        <dbReference type="PROSITE" id="PS50850"/>
    </source>
</evidence>
<feature type="transmembrane region" description="Helical" evidence="5">
    <location>
        <begin position="287"/>
        <end position="311"/>
    </location>
</feature>
<dbReference type="InterPro" id="IPR036259">
    <property type="entry name" value="MFS_trans_sf"/>
</dbReference>
<feature type="transmembrane region" description="Helical" evidence="5">
    <location>
        <begin position="347"/>
        <end position="364"/>
    </location>
</feature>
<keyword evidence="3 5" id="KW-1133">Transmembrane helix</keyword>
<evidence type="ECO:0000313" key="7">
    <source>
        <dbReference type="EMBL" id="TYB82159.1"/>
    </source>
</evidence>
<dbReference type="Gene3D" id="1.20.1720.10">
    <property type="entry name" value="Multidrug resistance protein D"/>
    <property type="match status" value="1"/>
</dbReference>
<feature type="transmembrane region" description="Helical" evidence="5">
    <location>
        <begin position="398"/>
        <end position="422"/>
    </location>
</feature>
<reference evidence="7 8" key="1">
    <citation type="submission" date="2019-08" db="EMBL/GenBank/DDBJ databases">
        <title>Identification of a novel species of the genus Boseongicola.</title>
        <authorList>
            <person name="Zhang X.-Q."/>
        </authorList>
    </citation>
    <scope>NUCLEOTIDE SEQUENCE [LARGE SCALE GENOMIC DNA]</scope>
    <source>
        <strain evidence="7 8">HY14</strain>
    </source>
</reference>
<feature type="transmembrane region" description="Helical" evidence="5">
    <location>
        <begin position="130"/>
        <end position="151"/>
    </location>
</feature>
<evidence type="ECO:0000256" key="1">
    <source>
        <dbReference type="ARBA" id="ARBA00004141"/>
    </source>
</evidence>
<comment type="caution">
    <text evidence="7">The sequence shown here is derived from an EMBL/GenBank/DDBJ whole genome shotgun (WGS) entry which is preliminary data.</text>
</comment>
<keyword evidence="4 5" id="KW-0472">Membrane</keyword>
<dbReference type="PROSITE" id="PS50850">
    <property type="entry name" value="MFS"/>
    <property type="match status" value="1"/>
</dbReference>
<gene>
    <name evidence="7" type="ORF">FVF75_05360</name>
</gene>
<feature type="transmembrane region" description="Helical" evidence="5">
    <location>
        <begin position="93"/>
        <end position="118"/>
    </location>
</feature>
<feature type="transmembrane region" description="Helical" evidence="5">
    <location>
        <begin position="452"/>
        <end position="470"/>
    </location>
</feature>
<evidence type="ECO:0000256" key="4">
    <source>
        <dbReference type="ARBA" id="ARBA00023136"/>
    </source>
</evidence>
<feature type="transmembrane region" description="Helical" evidence="5">
    <location>
        <begin position="323"/>
        <end position="341"/>
    </location>
</feature>
<dbReference type="InterPro" id="IPR020846">
    <property type="entry name" value="MFS_dom"/>
</dbReference>
<keyword evidence="2 5" id="KW-0812">Transmembrane</keyword>
<keyword evidence="8" id="KW-1185">Reference proteome</keyword>